<dbReference type="EMBL" id="JBHSOZ010000010">
    <property type="protein sequence ID" value="MFC5714297.1"/>
    <property type="molecule type" value="Genomic_DNA"/>
</dbReference>
<evidence type="ECO:0000313" key="4">
    <source>
        <dbReference type="Proteomes" id="UP001596142"/>
    </source>
</evidence>
<dbReference type="SUPFAM" id="SSF53474">
    <property type="entry name" value="alpha/beta-Hydrolases"/>
    <property type="match status" value="1"/>
</dbReference>
<gene>
    <name evidence="3" type="ORF">ACFPU1_16220</name>
</gene>
<organism evidence="3 4">
    <name type="scientific">Thalassorhabdus alkalitolerans</name>
    <dbReference type="NCBI Taxonomy" id="2282697"/>
    <lineage>
        <taxon>Bacteria</taxon>
        <taxon>Bacillati</taxon>
        <taxon>Bacillota</taxon>
        <taxon>Bacilli</taxon>
        <taxon>Bacillales</taxon>
        <taxon>Bacillaceae</taxon>
        <taxon>Thalassorhabdus</taxon>
    </lineage>
</organism>
<feature type="domain" description="AB hydrolase-1" evidence="2">
    <location>
        <begin position="31"/>
        <end position="153"/>
    </location>
</feature>
<dbReference type="Proteomes" id="UP001596142">
    <property type="component" value="Unassembled WGS sequence"/>
</dbReference>
<dbReference type="RefSeq" id="WP_385942929.1">
    <property type="nucleotide sequence ID" value="NZ_JBHSOZ010000010.1"/>
</dbReference>
<dbReference type="InterPro" id="IPR029058">
    <property type="entry name" value="AB_hydrolase_fold"/>
</dbReference>
<name>A0ABW0YSD8_9BACI</name>
<sequence length="292" mass="33241">MLENFEIKAAEDLTIRGTVFYGSGEQIEKKPVIILAHGFKGFKNWGFFPYVAQQFTKHGFIAITFNFSMNGVGEDLLSFTEMDKFSENTYHREIEDLKEIVSAIEDDTLPFAELMNKESLYLLGHSKGGATVLLYTRENEEKVNGAATWNAISQADLFHEEVKKEIREKGTGYIYNGRTKEYMPVKQKAVEDVESNHERYDIIQAVQETETAKLFIQGGEDSPKLTAGAKELNKHADNGRLEWIETGSHTFNTAHPFEQSSPELEKAISSTVNFFKVQEKMKEKEKDGKEKE</sequence>
<accession>A0ABW0YSD8</accession>
<keyword evidence="4" id="KW-1185">Reference proteome</keyword>
<dbReference type="PANTHER" id="PTHR22946">
    <property type="entry name" value="DIENELACTONE HYDROLASE DOMAIN-CONTAINING PROTEIN-RELATED"/>
    <property type="match status" value="1"/>
</dbReference>
<dbReference type="InterPro" id="IPR000073">
    <property type="entry name" value="AB_hydrolase_1"/>
</dbReference>
<reference evidence="4" key="1">
    <citation type="journal article" date="2019" name="Int. J. Syst. Evol. Microbiol.">
        <title>The Global Catalogue of Microorganisms (GCM) 10K type strain sequencing project: providing services to taxonomists for standard genome sequencing and annotation.</title>
        <authorList>
            <consortium name="The Broad Institute Genomics Platform"/>
            <consortium name="The Broad Institute Genome Sequencing Center for Infectious Disease"/>
            <person name="Wu L."/>
            <person name="Ma J."/>
        </authorList>
    </citation>
    <scope>NUCLEOTIDE SEQUENCE [LARGE SCALE GENOMIC DNA]</scope>
    <source>
        <strain evidence="4">CECT 7184</strain>
    </source>
</reference>
<evidence type="ECO:0000259" key="2">
    <source>
        <dbReference type="Pfam" id="PF00561"/>
    </source>
</evidence>
<dbReference type="EC" id="3.4.-.-" evidence="3"/>
<keyword evidence="3" id="KW-0378">Hydrolase</keyword>
<comment type="caution">
    <text evidence="3">The sequence shown here is derived from an EMBL/GenBank/DDBJ whole genome shotgun (WGS) entry which is preliminary data.</text>
</comment>
<dbReference type="InterPro" id="IPR050261">
    <property type="entry name" value="FrsA_esterase"/>
</dbReference>
<dbReference type="GO" id="GO:0016787">
    <property type="term" value="F:hydrolase activity"/>
    <property type="evidence" value="ECO:0007669"/>
    <property type="project" value="UniProtKB-KW"/>
</dbReference>
<dbReference type="Gene3D" id="3.40.50.1820">
    <property type="entry name" value="alpha/beta hydrolase"/>
    <property type="match status" value="1"/>
</dbReference>
<dbReference type="Pfam" id="PF00561">
    <property type="entry name" value="Abhydrolase_1"/>
    <property type="match status" value="1"/>
</dbReference>
<protein>
    <submittedName>
        <fullName evidence="3">Alpha/beta hydrolase family protein</fullName>
        <ecNumber evidence="3">3.4.-.-</ecNumber>
    </submittedName>
</protein>
<comment type="similarity">
    <text evidence="1">Belongs to the AB hydrolase superfamily. FUS2 hydrolase family.</text>
</comment>
<proteinExistence type="inferred from homology"/>
<evidence type="ECO:0000313" key="3">
    <source>
        <dbReference type="EMBL" id="MFC5714297.1"/>
    </source>
</evidence>
<evidence type="ECO:0000256" key="1">
    <source>
        <dbReference type="ARBA" id="ARBA00038115"/>
    </source>
</evidence>